<evidence type="ECO:0000313" key="6">
    <source>
        <dbReference type="EMBL" id="TBC17234.1"/>
    </source>
</evidence>
<gene>
    <name evidence="6" type="ORF">ELH40_20980</name>
</gene>
<comment type="similarity">
    <text evidence="1">Belongs to the FGGY kinase family.</text>
</comment>
<reference evidence="6 7" key="1">
    <citation type="submission" date="2019-02" db="EMBL/GenBank/DDBJ databases">
        <title>The genomic architecture of introgression among sibling species of bacteria.</title>
        <authorList>
            <person name="Cavassim M.I.A."/>
            <person name="Moeskjaer S."/>
            <person name="Moslemi C."/>
            <person name="Fields B."/>
            <person name="Bachmann A."/>
            <person name="Vilhjalmsson B."/>
            <person name="Schierup M.H."/>
            <person name="Young J.P.W."/>
            <person name="Andersen S.U."/>
        </authorList>
    </citation>
    <scope>NUCLEOTIDE SEQUENCE [LARGE SCALE GENOMIC DNA]</scope>
    <source>
        <strain evidence="6 7">SM92</strain>
    </source>
</reference>
<evidence type="ECO:0000313" key="7">
    <source>
        <dbReference type="Proteomes" id="UP000294215"/>
    </source>
</evidence>
<protein>
    <recommendedName>
        <fullName evidence="8">Carbohydrate kinase</fullName>
    </recommendedName>
</protein>
<dbReference type="Pfam" id="PF00370">
    <property type="entry name" value="FGGY_N"/>
    <property type="match status" value="1"/>
</dbReference>
<dbReference type="GO" id="GO:0016301">
    <property type="term" value="F:kinase activity"/>
    <property type="evidence" value="ECO:0007669"/>
    <property type="project" value="UniProtKB-KW"/>
</dbReference>
<dbReference type="PIRSF" id="PIRSF000538">
    <property type="entry name" value="GlpK"/>
    <property type="match status" value="1"/>
</dbReference>
<organism evidence="6 7">
    <name type="scientific">Rhizobium ruizarguesonis</name>
    <dbReference type="NCBI Taxonomy" id="2081791"/>
    <lineage>
        <taxon>Bacteria</taxon>
        <taxon>Pseudomonadati</taxon>
        <taxon>Pseudomonadota</taxon>
        <taxon>Alphaproteobacteria</taxon>
        <taxon>Hyphomicrobiales</taxon>
        <taxon>Rhizobiaceae</taxon>
        <taxon>Rhizobium/Agrobacterium group</taxon>
        <taxon>Rhizobium</taxon>
    </lineage>
</organism>
<dbReference type="SUPFAM" id="SSF53067">
    <property type="entry name" value="Actin-like ATPase domain"/>
    <property type="match status" value="2"/>
</dbReference>
<comment type="caution">
    <text evidence="6">The sequence shown here is derived from an EMBL/GenBank/DDBJ whole genome shotgun (WGS) entry which is preliminary data.</text>
</comment>
<feature type="domain" description="Carbohydrate kinase FGGY N-terminal" evidence="4">
    <location>
        <begin position="3"/>
        <end position="238"/>
    </location>
</feature>
<dbReference type="CDD" id="cd07773">
    <property type="entry name" value="ASKHA_NBD_FGGY_FK"/>
    <property type="match status" value="1"/>
</dbReference>
<dbReference type="InterPro" id="IPR000577">
    <property type="entry name" value="Carb_kinase_FGGY"/>
</dbReference>
<evidence type="ECO:0000256" key="2">
    <source>
        <dbReference type="ARBA" id="ARBA00022679"/>
    </source>
</evidence>
<dbReference type="AlphaFoldDB" id="A0AB38I9S4"/>
<dbReference type="PANTHER" id="PTHR43095:SF5">
    <property type="entry name" value="XYLULOSE KINASE"/>
    <property type="match status" value="1"/>
</dbReference>
<dbReference type="RefSeq" id="WP_130701978.1">
    <property type="nucleotide sequence ID" value="NZ_SIMK01000001.1"/>
</dbReference>
<keyword evidence="2" id="KW-0808">Transferase</keyword>
<evidence type="ECO:0000256" key="1">
    <source>
        <dbReference type="ARBA" id="ARBA00009156"/>
    </source>
</evidence>
<keyword evidence="3" id="KW-0418">Kinase</keyword>
<dbReference type="Gene3D" id="3.30.420.40">
    <property type="match status" value="2"/>
</dbReference>
<dbReference type="Pfam" id="PF02782">
    <property type="entry name" value="FGGY_C"/>
    <property type="match status" value="1"/>
</dbReference>
<proteinExistence type="inferred from homology"/>
<dbReference type="PANTHER" id="PTHR43095">
    <property type="entry name" value="SUGAR KINASE"/>
    <property type="match status" value="1"/>
</dbReference>
<evidence type="ECO:0000256" key="3">
    <source>
        <dbReference type="ARBA" id="ARBA00022777"/>
    </source>
</evidence>
<feature type="domain" description="Carbohydrate kinase FGGY C-terminal" evidence="5">
    <location>
        <begin position="337"/>
        <end position="403"/>
    </location>
</feature>
<sequence length="441" mass="48095">MSICGIDMGTTNLKVALFDDANRMVWIKSIPTPRVKDRFGVATDVQKLVEMVEDLMIEGWAETGRRGPILAISTAGVGEDGVYVGENLEPIAYSIPWFDMRASAEATELAQSDAATPSAGIEMEPTRTAALWLWTSKIMPETSRQADRWLCLTDYPLAKWAKKDFVSDTLASRTGCFNPTTREWIEPLLRESRAPALPHVVSAGTVIGTMKSERLLSSGAVDANTLLVAGGHDHPVAAHAIHKLAADARVDSMGTANVIYGDAPRFKTTAFDPQIAFTASIEGPEKVGCLGVFEFTGAVNKFSGGMEAIRREMALPKISGTPGDPALSRFATERHLLEWATFNARRMLEKLERYGVPEGPVYATGGWSRSRALLELRASIFGREIYVPEERELSVLGAALFAADATGQKATFDTSVSIIEPDSAWMTVYGDLYGQFLEHRN</sequence>
<accession>A0AB38I9S4</accession>
<dbReference type="InterPro" id="IPR043129">
    <property type="entry name" value="ATPase_NBD"/>
</dbReference>
<dbReference type="InterPro" id="IPR050406">
    <property type="entry name" value="FGGY_Carb_Kinase"/>
</dbReference>
<dbReference type="EMBL" id="SIMR01000001">
    <property type="protein sequence ID" value="TBC17234.1"/>
    <property type="molecule type" value="Genomic_DNA"/>
</dbReference>
<dbReference type="InterPro" id="IPR018485">
    <property type="entry name" value="FGGY_C"/>
</dbReference>
<evidence type="ECO:0000259" key="5">
    <source>
        <dbReference type="Pfam" id="PF02782"/>
    </source>
</evidence>
<evidence type="ECO:0008006" key="8">
    <source>
        <dbReference type="Google" id="ProtNLM"/>
    </source>
</evidence>
<dbReference type="InterPro" id="IPR018484">
    <property type="entry name" value="FGGY_N"/>
</dbReference>
<dbReference type="GO" id="GO:0005975">
    <property type="term" value="P:carbohydrate metabolic process"/>
    <property type="evidence" value="ECO:0007669"/>
    <property type="project" value="InterPro"/>
</dbReference>
<dbReference type="Proteomes" id="UP000294215">
    <property type="component" value="Unassembled WGS sequence"/>
</dbReference>
<evidence type="ECO:0000259" key="4">
    <source>
        <dbReference type="Pfam" id="PF00370"/>
    </source>
</evidence>
<name>A0AB38I9S4_9HYPH</name>